<proteinExistence type="predicted"/>
<evidence type="ECO:0000256" key="2">
    <source>
        <dbReference type="ARBA" id="ARBA00023136"/>
    </source>
</evidence>
<dbReference type="STRING" id="867902.Ornrh_0896"/>
<accession>I3ZZF7</accession>
<evidence type="ECO:0000256" key="4">
    <source>
        <dbReference type="SAM" id="SignalP"/>
    </source>
</evidence>
<dbReference type="GeneID" id="71569185"/>
<keyword evidence="4" id="KW-0732">Signal</keyword>
<keyword evidence="3" id="KW-0998">Cell outer membrane</keyword>
<feature type="chain" id="PRO_5003684611" description="TonB-dependent receptor" evidence="4">
    <location>
        <begin position="19"/>
        <end position="590"/>
    </location>
</feature>
<dbReference type="GO" id="GO:0009279">
    <property type="term" value="C:cell outer membrane"/>
    <property type="evidence" value="ECO:0007669"/>
    <property type="project" value="UniProtKB-SubCell"/>
</dbReference>
<sequence length="590" mass="66053">MKKIVSLSVLSLSVLSFAQIKQGEVNVNGENQIKQGEVTVKRHYEPNVNAAEKIKQTPKVSAPKTKKHSVINYQTKDIEAASEFETTPISAEKLPINQTPPLRNYIRAGYGNNSTLRLNGFVSMPIDEDKSVGLNASYLGTELNDKTLKNWVNTNQSKINAEAFFNYNLQDAKFTLKAGAGVDKLNLYGIPQGVLATLTEKLDAPQKFTSVYAKAEYDKFNEAYLKTAKADAYYLNNNWGSNELGFKAETSLNTGDLYEADFFGGLILGAKADANLNYTFTNAEDYYFHSLAKANYLNLGIKPQFVIKNEVLNLLAGANLQYVTESEQKNNKFRIFPAIELKLNTAKEFALYGGITGGVQMNSYQSLYKENPYIAPSFGLLPTINKLELYGGIMGDIGENFKYNAKAGLQDLENEVFFIEYAQFDIAKPKNLGYNYFNSFSPSYDDARRTYINGSIQYIGVDKLSLGANLLLQSYSLTQLDKAFEKPSLRSSINAQYALLNERLLLGGDLFFVSKRTGLQQGFFSNTKHFSNKNIDVPAYLDFNLSGNFMINSQWIVFAEGNNLLNKNYQRFTNYEVQGLTITAGVQYKF</sequence>
<gene>
    <name evidence="5" type="ordered locus">Ornrh_0896</name>
</gene>
<evidence type="ECO:0000313" key="6">
    <source>
        <dbReference type="Proteomes" id="UP000006051"/>
    </source>
</evidence>
<dbReference type="Gene3D" id="2.40.170.20">
    <property type="entry name" value="TonB-dependent receptor, beta-barrel domain"/>
    <property type="match status" value="1"/>
</dbReference>
<evidence type="ECO:0000313" key="5">
    <source>
        <dbReference type="EMBL" id="AFL97091.1"/>
    </source>
</evidence>
<dbReference type="EMBL" id="CP003283">
    <property type="protein sequence ID" value="AFL97091.1"/>
    <property type="molecule type" value="Genomic_DNA"/>
</dbReference>
<evidence type="ECO:0008006" key="7">
    <source>
        <dbReference type="Google" id="ProtNLM"/>
    </source>
</evidence>
<dbReference type="AlphaFoldDB" id="I3ZZF7"/>
<reference evidence="5 6" key="1">
    <citation type="submission" date="2012-06" db="EMBL/GenBank/DDBJ databases">
        <title>The complete genome of Ornithobacterium rhinotracheale DSM 15997.</title>
        <authorList>
            <consortium name="US DOE Joint Genome Institute (JGI-PGF)"/>
            <person name="Lucas S."/>
            <person name="Copeland A."/>
            <person name="Lapidus A."/>
            <person name="Goodwin L."/>
            <person name="Pitluck S."/>
            <person name="Peters L."/>
            <person name="Mikhailova N."/>
            <person name="Teshima H."/>
            <person name="Kyrpides N."/>
            <person name="Mavromatis K."/>
            <person name="Pagani I."/>
            <person name="Ivanova N."/>
            <person name="Ovchinnikova G."/>
            <person name="Zeytun A."/>
            <person name="Detter J.C."/>
            <person name="Han C."/>
            <person name="Land M."/>
            <person name="Hauser L."/>
            <person name="Markowitz V."/>
            <person name="Cheng J.-F."/>
            <person name="Hugenholtz P."/>
            <person name="Woyke T."/>
            <person name="Wu D."/>
            <person name="Lang E."/>
            <person name="Kopitz M."/>
            <person name="Brambilla E."/>
            <person name="Klenk H.-P."/>
            <person name="Eisen J.A."/>
        </authorList>
    </citation>
    <scope>NUCLEOTIDE SEQUENCE [LARGE SCALE GENOMIC DNA]</scope>
    <source>
        <strain evidence="6">ATCC 51463 / DSM 15997 / CCUG 23171 / LMG 9086</strain>
    </source>
</reference>
<keyword evidence="6" id="KW-1185">Reference proteome</keyword>
<dbReference type="HOGENOM" id="CLU_032797_0_0_10"/>
<evidence type="ECO:0000256" key="3">
    <source>
        <dbReference type="ARBA" id="ARBA00023237"/>
    </source>
</evidence>
<dbReference type="InterPro" id="IPR036942">
    <property type="entry name" value="Beta-barrel_TonB_sf"/>
</dbReference>
<dbReference type="KEGG" id="orh:Ornrh_0896"/>
<evidence type="ECO:0000256" key="1">
    <source>
        <dbReference type="ARBA" id="ARBA00004442"/>
    </source>
</evidence>
<dbReference type="Proteomes" id="UP000006051">
    <property type="component" value="Chromosome"/>
</dbReference>
<feature type="signal peptide" evidence="4">
    <location>
        <begin position="1"/>
        <end position="18"/>
    </location>
</feature>
<dbReference type="SUPFAM" id="SSF56935">
    <property type="entry name" value="Porins"/>
    <property type="match status" value="1"/>
</dbReference>
<dbReference type="RefSeq" id="WP_014790692.1">
    <property type="nucleotide sequence ID" value="NC_018016.1"/>
</dbReference>
<name>I3ZZF7_ORNRL</name>
<dbReference type="eggNOG" id="COG4206">
    <property type="taxonomic scope" value="Bacteria"/>
</dbReference>
<organism evidence="5 6">
    <name type="scientific">Ornithobacterium rhinotracheale (strain ATCC 51463 / DSM 15997 / CCUG 23171 / CIP 104009 / LMG 9086)</name>
    <dbReference type="NCBI Taxonomy" id="867902"/>
    <lineage>
        <taxon>Bacteria</taxon>
        <taxon>Pseudomonadati</taxon>
        <taxon>Bacteroidota</taxon>
        <taxon>Flavobacteriia</taxon>
        <taxon>Flavobacteriales</taxon>
        <taxon>Weeksellaceae</taxon>
        <taxon>Ornithobacterium</taxon>
    </lineage>
</organism>
<keyword evidence="2" id="KW-0472">Membrane</keyword>
<dbReference type="GeneID" id="97257602"/>
<comment type="subcellular location">
    <subcellularLocation>
        <location evidence="1">Cell outer membrane</location>
    </subcellularLocation>
</comment>
<protein>
    <recommendedName>
        <fullName evidence="7">TonB-dependent receptor</fullName>
    </recommendedName>
</protein>